<dbReference type="PANTHER" id="PTHR43667:SF1">
    <property type="entry name" value="CYCLOPROPANE-FATTY-ACYL-PHOSPHOLIPID SYNTHASE"/>
    <property type="match status" value="1"/>
</dbReference>
<evidence type="ECO:0000256" key="4">
    <source>
        <dbReference type="ARBA" id="ARBA00022691"/>
    </source>
</evidence>
<dbReference type="Proteomes" id="UP000053226">
    <property type="component" value="Unassembled WGS sequence"/>
</dbReference>
<keyword evidence="2 7" id="KW-0489">Methyltransferase</keyword>
<name>A0A0N0I9T2_9GAMM</name>
<dbReference type="RefSeq" id="WP_053908610.1">
    <property type="nucleotide sequence ID" value="NZ_CAWMUS010000019.1"/>
</dbReference>
<feature type="active site" evidence="6">
    <location>
        <position position="353"/>
    </location>
</feature>
<dbReference type="GO" id="GO:0008825">
    <property type="term" value="F:cyclopropane-fatty-acyl-phospholipid synthase activity"/>
    <property type="evidence" value="ECO:0007669"/>
    <property type="project" value="UniProtKB-EC"/>
</dbReference>
<evidence type="ECO:0000256" key="1">
    <source>
        <dbReference type="ARBA" id="ARBA00010815"/>
    </source>
</evidence>
<comment type="similarity">
    <text evidence="1">Belongs to the CFA/CMAS family.</text>
</comment>
<protein>
    <submittedName>
        <fullName evidence="7">Cyclopropane-fatty-acyl-phospholipid synthase</fullName>
        <ecNumber evidence="7">2.1.1.79</ecNumber>
    </submittedName>
</protein>
<gene>
    <name evidence="7" type="ORF">M992_2164</name>
</gene>
<keyword evidence="4" id="KW-0949">S-adenosyl-L-methionine</keyword>
<dbReference type="PANTHER" id="PTHR43667">
    <property type="entry name" value="CYCLOPROPANE-FATTY-ACYL-PHOSPHOLIPID SYNTHASE"/>
    <property type="match status" value="1"/>
</dbReference>
<dbReference type="OrthoDB" id="9782855at2"/>
<dbReference type="CDD" id="cd02440">
    <property type="entry name" value="AdoMet_MTases"/>
    <property type="match status" value="1"/>
</dbReference>
<proteinExistence type="inferred from homology"/>
<dbReference type="GO" id="GO:0008610">
    <property type="term" value="P:lipid biosynthetic process"/>
    <property type="evidence" value="ECO:0007669"/>
    <property type="project" value="InterPro"/>
</dbReference>
<dbReference type="SUPFAM" id="SSF53335">
    <property type="entry name" value="S-adenosyl-L-methionine-dependent methyltransferases"/>
    <property type="match status" value="1"/>
</dbReference>
<dbReference type="Pfam" id="PF02353">
    <property type="entry name" value="CMAS"/>
    <property type="match status" value="1"/>
</dbReference>
<evidence type="ECO:0000256" key="3">
    <source>
        <dbReference type="ARBA" id="ARBA00022679"/>
    </source>
</evidence>
<accession>A0A0N0I9T2</accession>
<evidence type="ECO:0000256" key="5">
    <source>
        <dbReference type="ARBA" id="ARBA00023098"/>
    </source>
</evidence>
<dbReference type="AlphaFoldDB" id="A0A0N0I9T2"/>
<evidence type="ECO:0000256" key="6">
    <source>
        <dbReference type="PIRSR" id="PIRSR003085-1"/>
    </source>
</evidence>
<dbReference type="Gene3D" id="3.40.50.150">
    <property type="entry name" value="Vaccinia Virus protein VP39"/>
    <property type="match status" value="1"/>
</dbReference>
<dbReference type="PIRSF" id="PIRSF003085">
    <property type="entry name" value="CMAS"/>
    <property type="match status" value="1"/>
</dbReference>
<dbReference type="InterPro" id="IPR050723">
    <property type="entry name" value="CFA/CMAS"/>
</dbReference>
<keyword evidence="5" id="KW-0443">Lipid metabolism</keyword>
<evidence type="ECO:0000313" key="7">
    <source>
        <dbReference type="EMBL" id="KPD02452.1"/>
    </source>
</evidence>
<keyword evidence="3 7" id="KW-0808">Transferase</keyword>
<evidence type="ECO:0000313" key="8">
    <source>
        <dbReference type="Proteomes" id="UP000053226"/>
    </source>
</evidence>
<sequence length="382" mass="44267">MSTDVEDPKTSIDSWQRIASELLNQAGIEINGTRPYDIQVHNNEFFKRVLQQGSLGLGESYMDGWWDCERLDMFFDRVLRAKLDKKLPNNLTDIMKVAMARLRNLQTKKRSWMVGEEHYDLGNDLFSRMLDPNMQYSCGYWNNADNLAQAQENKLDLICRKLALKPGMRLLDIGCGWGGLSAYAARHYHVSVTGVTISKEQQKLAQQRCHDLDVTILLQDYRDLNDKFDRVVSVGMFEHVGPKNYATYFDVVRRNIKNDGLFLLHSIGSNEHKVNVDAWTGKYIFPNGCLPSIENIAHASEGKFIMEDWHNFGADYDRTLMAWYERFLSAWEEIEQNYTPRFKRMFSYYLNACAGAFRARDIQLWQILWSPEGVSGGIRVPR</sequence>
<comment type="caution">
    <text evidence="7">The sequence shown here is derived from an EMBL/GenBank/DDBJ whole genome shotgun (WGS) entry which is preliminary data.</text>
</comment>
<dbReference type="EC" id="2.1.1.79" evidence="7"/>
<dbReference type="InterPro" id="IPR029063">
    <property type="entry name" value="SAM-dependent_MTases_sf"/>
</dbReference>
<reference evidence="7 8" key="1">
    <citation type="submission" date="2015-07" db="EMBL/GenBank/DDBJ databases">
        <title>ATOL: Assembling a taxonomically balanced genome-scale reconstruction of the evolutionary history of the Enterobacteriaceae.</title>
        <authorList>
            <person name="Plunkett G.III."/>
            <person name="Neeno-Eckwall E.C."/>
            <person name="Glasner J.D."/>
            <person name="Perna N.T."/>
        </authorList>
    </citation>
    <scope>NUCLEOTIDE SEQUENCE [LARGE SCALE GENOMIC DNA]</scope>
    <source>
        <strain evidence="7 8">ATCC 35017</strain>
    </source>
</reference>
<dbReference type="InterPro" id="IPR003333">
    <property type="entry name" value="CMAS"/>
</dbReference>
<keyword evidence="8" id="KW-1185">Reference proteome</keyword>
<dbReference type="EMBL" id="LGAA01000019">
    <property type="protein sequence ID" value="KPD02452.1"/>
    <property type="molecule type" value="Genomic_DNA"/>
</dbReference>
<organism evidence="7 8">
    <name type="scientific">Moellerella wisconsensis ATCC 35017</name>
    <dbReference type="NCBI Taxonomy" id="1354267"/>
    <lineage>
        <taxon>Bacteria</taxon>
        <taxon>Pseudomonadati</taxon>
        <taxon>Pseudomonadota</taxon>
        <taxon>Gammaproteobacteria</taxon>
        <taxon>Enterobacterales</taxon>
        <taxon>Morganellaceae</taxon>
        <taxon>Moellerella</taxon>
    </lineage>
</organism>
<dbReference type="GO" id="GO:0032259">
    <property type="term" value="P:methylation"/>
    <property type="evidence" value="ECO:0007669"/>
    <property type="project" value="UniProtKB-KW"/>
</dbReference>
<dbReference type="NCBIfam" id="NF008686">
    <property type="entry name" value="PRK11705.1"/>
    <property type="match status" value="1"/>
</dbReference>
<evidence type="ECO:0000256" key="2">
    <source>
        <dbReference type="ARBA" id="ARBA00022603"/>
    </source>
</evidence>